<name>M0NBN9_9EURY</name>
<dbReference type="InterPro" id="IPR050721">
    <property type="entry name" value="Trk_Ktr_HKT_K-transport"/>
</dbReference>
<dbReference type="InterPro" id="IPR036291">
    <property type="entry name" value="NAD(P)-bd_dom_sf"/>
</dbReference>
<evidence type="ECO:0000259" key="7">
    <source>
        <dbReference type="PROSITE" id="PS51201"/>
    </source>
</evidence>
<dbReference type="AlphaFoldDB" id="M0NBN9"/>
<dbReference type="eggNOG" id="arCOG01957">
    <property type="taxonomic scope" value="Archaea"/>
</dbReference>
<dbReference type="Gene3D" id="3.40.50.720">
    <property type="entry name" value="NAD(P)-binding Rossmann-like Domain"/>
    <property type="match status" value="1"/>
</dbReference>
<dbReference type="PANTHER" id="PTHR43833:SF5">
    <property type="entry name" value="TRK SYSTEM POTASSIUM UPTAKE PROTEIN TRKA"/>
    <property type="match status" value="1"/>
</dbReference>
<dbReference type="PRINTS" id="PR00335">
    <property type="entry name" value="KUPTAKETRKA"/>
</dbReference>
<dbReference type="GO" id="GO:0015079">
    <property type="term" value="F:potassium ion transmembrane transporter activity"/>
    <property type="evidence" value="ECO:0007669"/>
    <property type="project" value="InterPro"/>
</dbReference>
<dbReference type="STRING" id="1227457.C451_05700"/>
<protein>
    <submittedName>
        <fullName evidence="9">TrkA domain-containing protein</fullName>
    </submittedName>
</protein>
<organism evidence="9 10">
    <name type="scientific">Halococcus thailandensis JCM 13552</name>
    <dbReference type="NCBI Taxonomy" id="1227457"/>
    <lineage>
        <taxon>Archaea</taxon>
        <taxon>Methanobacteriati</taxon>
        <taxon>Methanobacteriota</taxon>
        <taxon>Stenosarchaea group</taxon>
        <taxon>Halobacteria</taxon>
        <taxon>Halobacteriales</taxon>
        <taxon>Halococcaceae</taxon>
        <taxon>Halococcus</taxon>
    </lineage>
</organism>
<accession>M0NBN9</accession>
<evidence type="ECO:0000313" key="9">
    <source>
        <dbReference type="EMBL" id="EMA54983.1"/>
    </source>
</evidence>
<keyword evidence="6" id="KW-0406">Ion transport</keyword>
<dbReference type="RefSeq" id="WP_007738565.1">
    <property type="nucleotide sequence ID" value="NZ_AOMF01000119.1"/>
</dbReference>
<comment type="caution">
    <text evidence="9">The sequence shown here is derived from an EMBL/GenBank/DDBJ whole genome shotgun (WGS) entry which is preliminary data.</text>
</comment>
<dbReference type="SUPFAM" id="SSF116726">
    <property type="entry name" value="TrkA C-terminal domain-like"/>
    <property type="match status" value="1"/>
</dbReference>
<proteinExistence type="predicted"/>
<reference evidence="9 10" key="1">
    <citation type="journal article" date="2014" name="PLoS Genet.">
        <title>Phylogenetically driven sequencing of extremely halophilic archaea reveals strategies for static and dynamic osmo-response.</title>
        <authorList>
            <person name="Becker E.A."/>
            <person name="Seitzer P.M."/>
            <person name="Tritt A."/>
            <person name="Larsen D."/>
            <person name="Krusor M."/>
            <person name="Yao A.I."/>
            <person name="Wu D."/>
            <person name="Madern D."/>
            <person name="Eisen J.A."/>
            <person name="Darling A.E."/>
            <person name="Facciotti M.T."/>
        </authorList>
    </citation>
    <scope>NUCLEOTIDE SEQUENCE [LARGE SCALE GENOMIC DNA]</scope>
    <source>
        <strain evidence="9 10">JCM 13552</strain>
    </source>
</reference>
<evidence type="ECO:0000259" key="8">
    <source>
        <dbReference type="PROSITE" id="PS51202"/>
    </source>
</evidence>
<dbReference type="InterPro" id="IPR003148">
    <property type="entry name" value="RCK_N"/>
</dbReference>
<evidence type="ECO:0000313" key="10">
    <source>
        <dbReference type="Proteomes" id="UP000011680"/>
    </source>
</evidence>
<dbReference type="PROSITE" id="PS51201">
    <property type="entry name" value="RCK_N"/>
    <property type="match status" value="1"/>
</dbReference>
<dbReference type="OrthoDB" id="24929at2157"/>
<dbReference type="GO" id="GO:0005886">
    <property type="term" value="C:plasma membrane"/>
    <property type="evidence" value="ECO:0007669"/>
    <property type="project" value="InterPro"/>
</dbReference>
<dbReference type="Proteomes" id="UP000011680">
    <property type="component" value="Unassembled WGS sequence"/>
</dbReference>
<dbReference type="PANTHER" id="PTHR43833">
    <property type="entry name" value="POTASSIUM CHANNEL PROTEIN 2-RELATED-RELATED"/>
    <property type="match status" value="1"/>
</dbReference>
<keyword evidence="2" id="KW-0813">Transport</keyword>
<keyword evidence="5" id="KW-0520">NAD</keyword>
<evidence type="ECO:0000256" key="6">
    <source>
        <dbReference type="ARBA" id="ARBA00023065"/>
    </source>
</evidence>
<dbReference type="SUPFAM" id="SSF51735">
    <property type="entry name" value="NAD(P)-binding Rossmann-fold domains"/>
    <property type="match status" value="1"/>
</dbReference>
<feature type="domain" description="RCK N-terminal" evidence="7">
    <location>
        <begin position="1"/>
        <end position="117"/>
    </location>
</feature>
<gene>
    <name evidence="9" type="ORF">C451_05700</name>
</gene>
<dbReference type="InterPro" id="IPR006037">
    <property type="entry name" value="RCK_C"/>
</dbReference>
<sequence>MNIVVVGAGRIGSHAIELTTREQEHDVIIIEKAPETAETVSEKYDCLMINGDATSREVLTEASVPEADALISTTDDDSVNLTVMMLGRELGASSLVSAVQDPGHLSLFRELGVNVIQNPQRLTAQYLVHSIQRPSIRDFMRLGEGAEIFEIPITVNAPVGDKTLQEANEGGLIPDETIVVAIDRDGELLIPEGDTVIKRGDLVTVFSREGATSQVVTPFTGE</sequence>
<dbReference type="Gene3D" id="3.30.70.1450">
    <property type="entry name" value="Regulator of K+ conductance, C-terminal domain"/>
    <property type="match status" value="1"/>
</dbReference>
<evidence type="ECO:0000256" key="3">
    <source>
        <dbReference type="ARBA" id="ARBA00022538"/>
    </source>
</evidence>
<feature type="domain" description="RCK C-terminal" evidence="8">
    <location>
        <begin position="134"/>
        <end position="222"/>
    </location>
</feature>
<evidence type="ECO:0000256" key="4">
    <source>
        <dbReference type="ARBA" id="ARBA00022958"/>
    </source>
</evidence>
<dbReference type="InterPro" id="IPR036721">
    <property type="entry name" value="RCK_C_sf"/>
</dbReference>
<evidence type="ECO:0000256" key="1">
    <source>
        <dbReference type="ARBA" id="ARBA00003660"/>
    </source>
</evidence>
<keyword evidence="3" id="KW-0633">Potassium transport</keyword>
<dbReference type="Pfam" id="PF02080">
    <property type="entry name" value="TrkA_C"/>
    <property type="match status" value="1"/>
</dbReference>
<dbReference type="Pfam" id="PF02254">
    <property type="entry name" value="TrkA_N"/>
    <property type="match status" value="1"/>
</dbReference>
<dbReference type="InterPro" id="IPR006036">
    <property type="entry name" value="K_uptake_TrkA"/>
</dbReference>
<dbReference type="PATRIC" id="fig|1227457.3.peg.1012"/>
<dbReference type="PROSITE" id="PS51202">
    <property type="entry name" value="RCK_C"/>
    <property type="match status" value="1"/>
</dbReference>
<evidence type="ECO:0000256" key="5">
    <source>
        <dbReference type="ARBA" id="ARBA00023027"/>
    </source>
</evidence>
<keyword evidence="10" id="KW-1185">Reference proteome</keyword>
<evidence type="ECO:0000256" key="2">
    <source>
        <dbReference type="ARBA" id="ARBA00022448"/>
    </source>
</evidence>
<dbReference type="EMBL" id="AOMF01000119">
    <property type="protein sequence ID" value="EMA54983.1"/>
    <property type="molecule type" value="Genomic_DNA"/>
</dbReference>
<comment type="function">
    <text evidence="1">Part of a potassium transport system.</text>
</comment>
<keyword evidence="4" id="KW-0630">Potassium</keyword>